<name>A0ACC0AFM3_CATRO</name>
<evidence type="ECO:0000313" key="1">
    <source>
        <dbReference type="EMBL" id="KAI5659419.1"/>
    </source>
</evidence>
<organism evidence="1 2">
    <name type="scientific">Catharanthus roseus</name>
    <name type="common">Madagascar periwinkle</name>
    <name type="synonym">Vinca rosea</name>
    <dbReference type="NCBI Taxonomy" id="4058"/>
    <lineage>
        <taxon>Eukaryota</taxon>
        <taxon>Viridiplantae</taxon>
        <taxon>Streptophyta</taxon>
        <taxon>Embryophyta</taxon>
        <taxon>Tracheophyta</taxon>
        <taxon>Spermatophyta</taxon>
        <taxon>Magnoliopsida</taxon>
        <taxon>eudicotyledons</taxon>
        <taxon>Gunneridae</taxon>
        <taxon>Pentapetalae</taxon>
        <taxon>asterids</taxon>
        <taxon>lamiids</taxon>
        <taxon>Gentianales</taxon>
        <taxon>Apocynaceae</taxon>
        <taxon>Rauvolfioideae</taxon>
        <taxon>Vinceae</taxon>
        <taxon>Catharanthinae</taxon>
        <taxon>Catharanthus</taxon>
    </lineage>
</organism>
<keyword evidence="2" id="KW-1185">Reference proteome</keyword>
<evidence type="ECO:0000313" key="2">
    <source>
        <dbReference type="Proteomes" id="UP001060085"/>
    </source>
</evidence>
<gene>
    <name evidence="1" type="ORF">M9H77_28212</name>
</gene>
<proteinExistence type="predicted"/>
<protein>
    <submittedName>
        <fullName evidence="1">Uncharacterized protein</fullName>
    </submittedName>
</protein>
<comment type="caution">
    <text evidence="1">The sequence shown here is derived from an EMBL/GenBank/DDBJ whole genome shotgun (WGS) entry which is preliminary data.</text>
</comment>
<dbReference type="EMBL" id="CM044706">
    <property type="protein sequence ID" value="KAI5659419.1"/>
    <property type="molecule type" value="Genomic_DNA"/>
</dbReference>
<reference evidence="2" key="1">
    <citation type="journal article" date="2023" name="Nat. Plants">
        <title>Single-cell RNA sequencing provides a high-resolution roadmap for understanding the multicellular compartmentation of specialized metabolism.</title>
        <authorList>
            <person name="Sun S."/>
            <person name="Shen X."/>
            <person name="Li Y."/>
            <person name="Li Y."/>
            <person name="Wang S."/>
            <person name="Li R."/>
            <person name="Zhang H."/>
            <person name="Shen G."/>
            <person name="Guo B."/>
            <person name="Wei J."/>
            <person name="Xu J."/>
            <person name="St-Pierre B."/>
            <person name="Chen S."/>
            <person name="Sun C."/>
        </authorList>
    </citation>
    <scope>NUCLEOTIDE SEQUENCE [LARGE SCALE GENOMIC DNA]</scope>
</reference>
<dbReference type="Proteomes" id="UP001060085">
    <property type="component" value="Linkage Group LG06"/>
</dbReference>
<sequence length="93" mass="10124">MPGKTRPSHPGCPLVTLPFNPYALLVSCAAVSLSLEVYSFSFSLIVGIRLLFFFFFFAAFVAALLEPQFGSPAPATINDFRSEGTVEFLRSGQ</sequence>
<accession>A0ACC0AFM3</accession>